<keyword evidence="2" id="KW-0378">Hydrolase</keyword>
<dbReference type="SUPFAM" id="SSF53474">
    <property type="entry name" value="alpha/beta-Hydrolases"/>
    <property type="match status" value="1"/>
</dbReference>
<evidence type="ECO:0000256" key="3">
    <source>
        <dbReference type="SAM" id="SignalP"/>
    </source>
</evidence>
<feature type="signal peptide" evidence="3">
    <location>
        <begin position="1"/>
        <end position="19"/>
    </location>
</feature>
<dbReference type="InterPro" id="IPR000073">
    <property type="entry name" value="AB_hydrolase_1"/>
</dbReference>
<dbReference type="EMBL" id="KZ613464">
    <property type="protein sequence ID" value="PMD28406.1"/>
    <property type="molecule type" value="Genomic_DNA"/>
</dbReference>
<reference evidence="6 7" key="1">
    <citation type="submission" date="2016-05" db="EMBL/GenBank/DDBJ databases">
        <title>A degradative enzymes factory behind the ericoid mycorrhizal symbiosis.</title>
        <authorList>
            <consortium name="DOE Joint Genome Institute"/>
            <person name="Martino E."/>
            <person name="Morin E."/>
            <person name="Grelet G."/>
            <person name="Kuo A."/>
            <person name="Kohler A."/>
            <person name="Daghino S."/>
            <person name="Barry K."/>
            <person name="Choi C."/>
            <person name="Cichocki N."/>
            <person name="Clum A."/>
            <person name="Copeland A."/>
            <person name="Hainaut M."/>
            <person name="Haridas S."/>
            <person name="Labutti K."/>
            <person name="Lindquist E."/>
            <person name="Lipzen A."/>
            <person name="Khouja H.-R."/>
            <person name="Murat C."/>
            <person name="Ohm R."/>
            <person name="Olson A."/>
            <person name="Spatafora J."/>
            <person name="Veneault-Fourrey C."/>
            <person name="Henrissat B."/>
            <person name="Grigoriev I."/>
            <person name="Martin F."/>
            <person name="Perotto S."/>
        </authorList>
    </citation>
    <scope>NUCLEOTIDE SEQUENCE [LARGE SCALE GENOMIC DNA]</scope>
    <source>
        <strain evidence="6 7">UAMH 7357</strain>
    </source>
</reference>
<dbReference type="InterPro" id="IPR029058">
    <property type="entry name" value="AB_hydrolase_fold"/>
</dbReference>
<evidence type="ECO:0000259" key="5">
    <source>
        <dbReference type="Pfam" id="PF08386"/>
    </source>
</evidence>
<dbReference type="PANTHER" id="PTHR43248">
    <property type="entry name" value="2-SUCCINYL-6-HYDROXY-2,4-CYCLOHEXADIENE-1-CARBOXYLATE SYNTHASE"/>
    <property type="match status" value="1"/>
</dbReference>
<evidence type="ECO:0000256" key="1">
    <source>
        <dbReference type="ARBA" id="ARBA00010088"/>
    </source>
</evidence>
<dbReference type="Gene3D" id="3.40.50.1820">
    <property type="entry name" value="alpha/beta hydrolase"/>
    <property type="match status" value="1"/>
</dbReference>
<dbReference type="InterPro" id="IPR013595">
    <property type="entry name" value="Pept_S33_TAP-like_C"/>
</dbReference>
<feature type="chain" id="PRO_5014327122" evidence="3">
    <location>
        <begin position="20"/>
        <end position="524"/>
    </location>
</feature>
<feature type="domain" description="AB hydrolase-1" evidence="4">
    <location>
        <begin position="79"/>
        <end position="247"/>
    </location>
</feature>
<keyword evidence="3" id="KW-0732">Signal</keyword>
<dbReference type="Proteomes" id="UP000235672">
    <property type="component" value="Unassembled WGS sequence"/>
</dbReference>
<dbReference type="Pfam" id="PF08386">
    <property type="entry name" value="Abhydrolase_4"/>
    <property type="match status" value="1"/>
</dbReference>
<dbReference type="PANTHER" id="PTHR43248:SF25">
    <property type="entry name" value="AB HYDROLASE-1 DOMAIN-CONTAINING PROTEIN-RELATED"/>
    <property type="match status" value="1"/>
</dbReference>
<name>A0A2J6QQ63_9HELO</name>
<gene>
    <name evidence="6" type="ORF">NA56DRAFT_742555</name>
</gene>
<protein>
    <submittedName>
        <fullName evidence="6">TAP domain-containing protein</fullName>
    </submittedName>
</protein>
<dbReference type="InterPro" id="IPR051601">
    <property type="entry name" value="Serine_prot/Carboxylest_S33"/>
</dbReference>
<comment type="similarity">
    <text evidence="1">Belongs to the peptidase S33 family.</text>
</comment>
<feature type="domain" description="Peptidase S33 tripeptidyl aminopeptidase-like C-terminal" evidence="5">
    <location>
        <begin position="391"/>
        <end position="492"/>
    </location>
</feature>
<organism evidence="6 7">
    <name type="scientific">Hyaloscypha hepaticicola</name>
    <dbReference type="NCBI Taxonomy" id="2082293"/>
    <lineage>
        <taxon>Eukaryota</taxon>
        <taxon>Fungi</taxon>
        <taxon>Dikarya</taxon>
        <taxon>Ascomycota</taxon>
        <taxon>Pezizomycotina</taxon>
        <taxon>Leotiomycetes</taxon>
        <taxon>Helotiales</taxon>
        <taxon>Hyaloscyphaceae</taxon>
        <taxon>Hyaloscypha</taxon>
    </lineage>
</organism>
<evidence type="ECO:0000259" key="4">
    <source>
        <dbReference type="Pfam" id="PF00561"/>
    </source>
</evidence>
<dbReference type="GO" id="GO:0016787">
    <property type="term" value="F:hydrolase activity"/>
    <property type="evidence" value="ECO:0007669"/>
    <property type="project" value="UniProtKB-KW"/>
</dbReference>
<evidence type="ECO:0000256" key="2">
    <source>
        <dbReference type="ARBA" id="ARBA00022801"/>
    </source>
</evidence>
<sequence length="524" mass="56321">MASILQLFFLAAATPSSNSKPEIQWGACNATEVGSSVPIVCGNLEVPLDYTEPSSNATLTLQLARVPASSQPSKGSILFNFGGPGATGRGTLGLLGPALLALTSGHYDLIAFDPRGTGNTLPFSCTDNDIEGDTMLSELILGNSSDVALGRLWTRGTINAELCFQKSKATGSLIGTAFVARDLISVVDALGEDGMLRYWGFSYGTTLGATVASMFPEKIDRMILDGVQNPHQYYNSPADFEEWSFSDNEFSGIFSSCVAAPDLCSLARENSTAAELEQSVWDLIDTVKYHPIALGSFMLDYNTLKAIIVLSMYTTFYWPALTTLLDMLLTGNTQGALAAALEILGGLGPTEEARQMFMSVMGIHCADRTVRLSSFDDFLPVVNKLYNTSKIFGDVTPEITAICAQWKMKAQEIYDGDFKAKTKKPVLFIGNTGDGFTPLTSAYNVSSGFKDSVVLEVNGYGHSSLAVPSTCVLNVVTAYWLNGTLPELGTICQADTPPFSNTTLTKRNAWGDISRHLGKIFQPI</sequence>
<accession>A0A2J6QQ63</accession>
<dbReference type="AlphaFoldDB" id="A0A2J6QQ63"/>
<dbReference type="STRING" id="1745343.A0A2J6QQ63"/>
<evidence type="ECO:0000313" key="6">
    <source>
        <dbReference type="EMBL" id="PMD28406.1"/>
    </source>
</evidence>
<evidence type="ECO:0000313" key="7">
    <source>
        <dbReference type="Proteomes" id="UP000235672"/>
    </source>
</evidence>
<dbReference type="OrthoDB" id="425534at2759"/>
<dbReference type="Pfam" id="PF00561">
    <property type="entry name" value="Abhydrolase_1"/>
    <property type="match status" value="1"/>
</dbReference>
<proteinExistence type="inferred from homology"/>
<keyword evidence="7" id="KW-1185">Reference proteome</keyword>